<name>A0A3L9Y590_9RHOB</name>
<protein>
    <submittedName>
        <fullName evidence="1">Uncharacterized protein</fullName>
    </submittedName>
</protein>
<dbReference type="AlphaFoldDB" id="A0A3L9Y590"/>
<proteinExistence type="predicted"/>
<reference evidence="1 2" key="1">
    <citation type="submission" date="2018-10" db="EMBL/GenBank/DDBJ databases">
        <authorList>
            <person name="Jung H.S."/>
            <person name="Jeon C.O."/>
        </authorList>
    </citation>
    <scope>NUCLEOTIDE SEQUENCE [LARGE SCALE GENOMIC DNA]</scope>
    <source>
        <strain evidence="1 2">MA-7-27</strain>
    </source>
</reference>
<comment type="caution">
    <text evidence="1">The sequence shown here is derived from an EMBL/GenBank/DDBJ whole genome shotgun (WGS) entry which is preliminary data.</text>
</comment>
<organism evidence="1 2">
    <name type="scientific">Rhodophyticola porphyridii</name>
    <dbReference type="NCBI Taxonomy" id="1852017"/>
    <lineage>
        <taxon>Bacteria</taxon>
        <taxon>Pseudomonadati</taxon>
        <taxon>Pseudomonadota</taxon>
        <taxon>Alphaproteobacteria</taxon>
        <taxon>Rhodobacterales</taxon>
        <taxon>Roseobacteraceae</taxon>
        <taxon>Rhodophyticola</taxon>
    </lineage>
</organism>
<sequence>MLAWMVECPDPNLWHEIVVGLDLTTGLGLDSALWIVQQPECDMATAAAALVRLEAWEYIIVPTEKKRYADARIFEIARAVCTRSQAEGYQRNRIGWDYSRLHHSPKVILHHIYAFCEQKGLAHDQTYLPIPVSLLSGDFDKSLPLQEYIADESGLTHVSALDPVTQKGMGYTLH</sequence>
<gene>
    <name evidence="1" type="ORF">D9R08_03210</name>
</gene>
<keyword evidence="2" id="KW-1185">Reference proteome</keyword>
<accession>A0A3L9Y590</accession>
<evidence type="ECO:0000313" key="2">
    <source>
        <dbReference type="Proteomes" id="UP000281343"/>
    </source>
</evidence>
<evidence type="ECO:0000313" key="1">
    <source>
        <dbReference type="EMBL" id="RMA43939.1"/>
    </source>
</evidence>
<dbReference type="Proteomes" id="UP000281343">
    <property type="component" value="Unassembled WGS sequence"/>
</dbReference>
<dbReference type="EMBL" id="RCNT01000001">
    <property type="protein sequence ID" value="RMA43939.1"/>
    <property type="molecule type" value="Genomic_DNA"/>
</dbReference>